<keyword evidence="2" id="KW-1185">Reference proteome</keyword>
<reference evidence="1" key="1">
    <citation type="submission" date="2021-01" db="EMBL/GenBank/DDBJ databases">
        <authorList>
            <person name="Zahm M."/>
            <person name="Roques C."/>
            <person name="Cabau C."/>
            <person name="Klopp C."/>
            <person name="Donnadieu C."/>
            <person name="Jouanno E."/>
            <person name="Lampietro C."/>
            <person name="Louis A."/>
            <person name="Herpin A."/>
            <person name="Echchiki A."/>
            <person name="Berthelot C."/>
            <person name="Parey E."/>
            <person name="Roest-Crollius H."/>
            <person name="Braasch I."/>
            <person name="Postlethwait J."/>
            <person name="Bobe J."/>
            <person name="Montfort J."/>
            <person name="Bouchez O."/>
            <person name="Begum T."/>
            <person name="Mejri S."/>
            <person name="Adams A."/>
            <person name="Chen W.-J."/>
            <person name="Guiguen Y."/>
        </authorList>
    </citation>
    <scope>NUCLEOTIDE SEQUENCE</scope>
    <source>
        <tissue evidence="1">Blood</tissue>
    </source>
</reference>
<comment type="caution">
    <text evidence="1">The sequence shown here is derived from an EMBL/GenBank/DDBJ whole genome shotgun (WGS) entry which is preliminary data.</text>
</comment>
<dbReference type="EMBL" id="JAERUA010000010">
    <property type="protein sequence ID" value="KAI1894899.1"/>
    <property type="molecule type" value="Genomic_DNA"/>
</dbReference>
<proteinExistence type="predicted"/>
<name>A0A8T3DBN1_9TELE</name>
<evidence type="ECO:0000313" key="1">
    <source>
        <dbReference type="EMBL" id="KAI1894899.1"/>
    </source>
</evidence>
<dbReference type="Proteomes" id="UP000829720">
    <property type="component" value="Unassembled WGS sequence"/>
</dbReference>
<protein>
    <submittedName>
        <fullName evidence="1">Uncharacterized protein</fullName>
    </submittedName>
</protein>
<dbReference type="OrthoDB" id="10576887at2759"/>
<organism evidence="1 2">
    <name type="scientific">Albula goreensis</name>
    <dbReference type="NCBI Taxonomy" id="1534307"/>
    <lineage>
        <taxon>Eukaryota</taxon>
        <taxon>Metazoa</taxon>
        <taxon>Chordata</taxon>
        <taxon>Craniata</taxon>
        <taxon>Vertebrata</taxon>
        <taxon>Euteleostomi</taxon>
        <taxon>Actinopterygii</taxon>
        <taxon>Neopterygii</taxon>
        <taxon>Teleostei</taxon>
        <taxon>Albuliformes</taxon>
        <taxon>Albulidae</taxon>
        <taxon>Albula</taxon>
    </lineage>
</organism>
<sequence length="88" mass="9687">MSRKSRSQVMKTAGEGFCKSYQVWLCAGHRWSGSTPLSLWSGLKPHGNRSRVERLAANQTPPAHVALMVLRDLLLCCLGSLLLPSIPK</sequence>
<gene>
    <name evidence="1" type="ORF">AGOR_G00120510</name>
</gene>
<dbReference type="AlphaFoldDB" id="A0A8T3DBN1"/>
<evidence type="ECO:0000313" key="2">
    <source>
        <dbReference type="Proteomes" id="UP000829720"/>
    </source>
</evidence>
<accession>A0A8T3DBN1</accession>